<comment type="subcellular location">
    <subcellularLocation>
        <location evidence="1">Nucleus</location>
    </subcellularLocation>
</comment>
<keyword evidence="6" id="KW-1185">Reference proteome</keyword>
<organism evidence="5 6">
    <name type="scientific">Trichomonas vaginalis (strain ATCC PRA-98 / G3)</name>
    <dbReference type="NCBI Taxonomy" id="412133"/>
    <lineage>
        <taxon>Eukaryota</taxon>
        <taxon>Metamonada</taxon>
        <taxon>Parabasalia</taxon>
        <taxon>Trichomonadida</taxon>
        <taxon>Trichomonadidae</taxon>
        <taxon>Trichomonas</taxon>
    </lineage>
</organism>
<keyword evidence="3" id="KW-0539">Nucleus</keyword>
<evidence type="ECO:0000256" key="2">
    <source>
        <dbReference type="ARBA" id="ARBA00006076"/>
    </source>
</evidence>
<accession>A2FN55</accession>
<gene>
    <name evidence="5" type="ORF">TVAG_091900</name>
</gene>
<evidence type="ECO:0000313" key="6">
    <source>
        <dbReference type="Proteomes" id="UP000001542"/>
    </source>
</evidence>
<proteinExistence type="inferred from homology"/>
<dbReference type="PANTHER" id="PTHR14152">
    <property type="entry name" value="SQUAMOUS CELL CARCINOMA ANTIGEN RECOGNISED BY CYTOTOXIC T LYMPHOCYTES"/>
    <property type="match status" value="1"/>
</dbReference>
<feature type="compositionally biased region" description="Polar residues" evidence="4">
    <location>
        <begin position="201"/>
        <end position="229"/>
    </location>
</feature>
<evidence type="ECO:0000256" key="4">
    <source>
        <dbReference type="SAM" id="MobiDB-lite"/>
    </source>
</evidence>
<dbReference type="VEuPathDB" id="TrichDB:TVAGG3_0585340"/>
<comment type="similarity">
    <text evidence="2">Belongs to the SNU66/SART1 family.</text>
</comment>
<dbReference type="InParanoid" id="A2FN55"/>
<dbReference type="RefSeq" id="XP_001306585.1">
    <property type="nucleotide sequence ID" value="XM_001306584.1"/>
</dbReference>
<evidence type="ECO:0000256" key="1">
    <source>
        <dbReference type="ARBA" id="ARBA00004123"/>
    </source>
</evidence>
<feature type="compositionally biased region" description="Polar residues" evidence="4">
    <location>
        <begin position="53"/>
        <end position="62"/>
    </location>
</feature>
<reference evidence="5" key="1">
    <citation type="submission" date="2006-10" db="EMBL/GenBank/DDBJ databases">
        <authorList>
            <person name="Amadeo P."/>
            <person name="Zhao Q."/>
            <person name="Wortman J."/>
            <person name="Fraser-Liggett C."/>
            <person name="Carlton J."/>
        </authorList>
    </citation>
    <scope>NUCLEOTIDE SEQUENCE</scope>
    <source>
        <strain evidence="5">G3</strain>
    </source>
</reference>
<evidence type="ECO:0000313" key="5">
    <source>
        <dbReference type="EMBL" id="EAX93655.1"/>
    </source>
</evidence>
<feature type="compositionally biased region" description="Low complexity" evidence="4">
    <location>
        <begin position="27"/>
        <end position="40"/>
    </location>
</feature>
<dbReference type="GO" id="GO:0000398">
    <property type="term" value="P:mRNA splicing, via spliceosome"/>
    <property type="evidence" value="ECO:0007669"/>
    <property type="project" value="InterPro"/>
</dbReference>
<dbReference type="EMBL" id="DS113899">
    <property type="protein sequence ID" value="EAX93655.1"/>
    <property type="molecule type" value="Genomic_DNA"/>
</dbReference>
<dbReference type="STRING" id="5722.A2FN55"/>
<dbReference type="AlphaFoldDB" id="A2FN55"/>
<feature type="compositionally biased region" description="Polar residues" evidence="4">
    <location>
        <begin position="172"/>
        <end position="188"/>
    </location>
</feature>
<dbReference type="KEGG" id="tva:4751378"/>
<feature type="region of interest" description="Disordered" evidence="4">
    <location>
        <begin position="131"/>
        <end position="236"/>
    </location>
</feature>
<dbReference type="InterPro" id="IPR005011">
    <property type="entry name" value="SNU66/SART1"/>
</dbReference>
<dbReference type="VEuPathDB" id="TrichDB:TVAG_091900"/>
<sequence>MRRRKFVPREDINPLVHPVPNSPLKPLIQTPQTQQIPSLSAPDEKDLLKNTVPKDNSQTLDNKPNIAENNDKQNEIISQNSEISNNNGSSNQLAINETLQNVSKPKPKFTFQNVPTSQNDVNIFENHQVETGDTDHPQAVSENTSKPKPKFTLLNVPASNNREENTNSSNNDANITQISNENNSSVPTNEEKTNRKFSFFNLPNTDINSENNQPNDIKNENEPQTNTNKPKPKFTFLNLPNKPIEQEQTEQSNIEQPEVTKDHLEPITEEKKKEIAEILNHDKPLGFGIFRTFQYLQNTSQLIIHKGENERILEYRDEFGNLVDEKGAFRTQSHVFHGRRPGAKKMKKLKEKSLAKKRIEDSMVGDTPLQSGKALREALANSDKPFIELTGTNRQIIPYIPAEVQVDPKMEKRKKRLKKVKKMKVKEVGGKTVHNFKSIINPQ</sequence>
<dbReference type="GO" id="GO:0005634">
    <property type="term" value="C:nucleus"/>
    <property type="evidence" value="ECO:0007669"/>
    <property type="project" value="UniProtKB-SubCell"/>
</dbReference>
<feature type="region of interest" description="Disordered" evidence="4">
    <location>
        <begin position="1"/>
        <end position="71"/>
    </location>
</feature>
<dbReference type="Pfam" id="PF03343">
    <property type="entry name" value="SART-1"/>
    <property type="match status" value="1"/>
</dbReference>
<evidence type="ECO:0000256" key="3">
    <source>
        <dbReference type="ARBA" id="ARBA00023242"/>
    </source>
</evidence>
<dbReference type="PANTHER" id="PTHR14152:SF5">
    <property type="entry name" value="U4_U6.U5 TRI-SNRNP-ASSOCIATED PROTEIN 1"/>
    <property type="match status" value="1"/>
</dbReference>
<dbReference type="OrthoDB" id="5583at2759"/>
<dbReference type="Proteomes" id="UP000001542">
    <property type="component" value="Unassembled WGS sequence"/>
</dbReference>
<protein>
    <submittedName>
        <fullName evidence="5">Uncharacterized protein</fullName>
    </submittedName>
</protein>
<reference evidence="5" key="2">
    <citation type="journal article" date="2007" name="Science">
        <title>Draft genome sequence of the sexually transmitted pathogen Trichomonas vaginalis.</title>
        <authorList>
            <person name="Carlton J.M."/>
            <person name="Hirt R.P."/>
            <person name="Silva J.C."/>
            <person name="Delcher A.L."/>
            <person name="Schatz M."/>
            <person name="Zhao Q."/>
            <person name="Wortman J.R."/>
            <person name="Bidwell S.L."/>
            <person name="Alsmark U.C.M."/>
            <person name="Besteiro S."/>
            <person name="Sicheritz-Ponten T."/>
            <person name="Noel C.J."/>
            <person name="Dacks J.B."/>
            <person name="Foster P.G."/>
            <person name="Simillion C."/>
            <person name="Van de Peer Y."/>
            <person name="Miranda-Saavedra D."/>
            <person name="Barton G.J."/>
            <person name="Westrop G.D."/>
            <person name="Mueller S."/>
            <person name="Dessi D."/>
            <person name="Fiori P.L."/>
            <person name="Ren Q."/>
            <person name="Paulsen I."/>
            <person name="Zhang H."/>
            <person name="Bastida-Corcuera F.D."/>
            <person name="Simoes-Barbosa A."/>
            <person name="Brown M.T."/>
            <person name="Hayes R.D."/>
            <person name="Mukherjee M."/>
            <person name="Okumura C.Y."/>
            <person name="Schneider R."/>
            <person name="Smith A.J."/>
            <person name="Vanacova S."/>
            <person name="Villalvazo M."/>
            <person name="Haas B.J."/>
            <person name="Pertea M."/>
            <person name="Feldblyum T.V."/>
            <person name="Utterback T.R."/>
            <person name="Shu C.L."/>
            <person name="Osoegawa K."/>
            <person name="de Jong P.J."/>
            <person name="Hrdy I."/>
            <person name="Horvathova L."/>
            <person name="Zubacova Z."/>
            <person name="Dolezal P."/>
            <person name="Malik S.B."/>
            <person name="Logsdon J.M. Jr."/>
            <person name="Henze K."/>
            <person name="Gupta A."/>
            <person name="Wang C.C."/>
            <person name="Dunne R.L."/>
            <person name="Upcroft J.A."/>
            <person name="Upcroft P."/>
            <person name="White O."/>
            <person name="Salzberg S.L."/>
            <person name="Tang P."/>
            <person name="Chiu C.-H."/>
            <person name="Lee Y.-S."/>
            <person name="Embley T.M."/>
            <person name="Coombs G.H."/>
            <person name="Mottram J.C."/>
            <person name="Tachezy J."/>
            <person name="Fraser-Liggett C.M."/>
            <person name="Johnson P.J."/>
        </authorList>
    </citation>
    <scope>NUCLEOTIDE SEQUENCE [LARGE SCALE GENOMIC DNA]</scope>
    <source>
        <strain evidence="5">G3</strain>
    </source>
</reference>
<name>A2FN55_TRIV3</name>